<evidence type="ECO:0000256" key="19">
    <source>
        <dbReference type="ARBA" id="ARBA00032454"/>
    </source>
</evidence>
<evidence type="ECO:0000256" key="16">
    <source>
        <dbReference type="ARBA" id="ARBA00023251"/>
    </source>
</evidence>
<evidence type="ECO:0000313" key="30">
    <source>
        <dbReference type="EMBL" id="MBK1618162.1"/>
    </source>
</evidence>
<dbReference type="SUPFAM" id="SSF53955">
    <property type="entry name" value="Lysozyme-like"/>
    <property type="match status" value="1"/>
</dbReference>
<gene>
    <name evidence="30" type="primary">mrcB</name>
    <name evidence="30" type="ORF">CKO42_06825</name>
</gene>
<dbReference type="EMBL" id="NRRY01000007">
    <property type="protein sequence ID" value="MBK1618162.1"/>
    <property type="molecule type" value="Genomic_DNA"/>
</dbReference>
<evidence type="ECO:0000256" key="23">
    <source>
        <dbReference type="PIRNR" id="PIRNR002799"/>
    </source>
</evidence>
<feature type="active site" description="Proton donor; for transglycosylase activity" evidence="24">
    <location>
        <position position="192"/>
    </location>
</feature>
<dbReference type="PANTHER" id="PTHR32282:SF11">
    <property type="entry name" value="PENICILLIN-BINDING PROTEIN 1B"/>
    <property type="match status" value="1"/>
</dbReference>
<feature type="domain" description="Glycosyl transferase family 51" evidence="28">
    <location>
        <begin position="162"/>
        <end position="339"/>
    </location>
</feature>
<comment type="function">
    <text evidence="1 23">Cell wall formation. Synthesis of cross-linked peptidoglycan from the lipid intermediates. The enzyme has a penicillin-insensitive transglycosylase N-terminal domain (formation of linear glycan strands) and a penicillin-sensitive transpeptidase C-terminal domain (cross-linking of the peptide subunits).</text>
</comment>
<dbReference type="NCBIfam" id="TIGR02071">
    <property type="entry name" value="PBP_1b"/>
    <property type="match status" value="1"/>
</dbReference>
<evidence type="ECO:0000256" key="12">
    <source>
        <dbReference type="ARBA" id="ARBA00022801"/>
    </source>
</evidence>
<dbReference type="GO" id="GO:0006508">
    <property type="term" value="P:proteolysis"/>
    <property type="evidence" value="ECO:0007669"/>
    <property type="project" value="UniProtKB-KW"/>
</dbReference>
<evidence type="ECO:0000256" key="11">
    <source>
        <dbReference type="ARBA" id="ARBA00022679"/>
    </source>
</evidence>
<dbReference type="FunFam" id="1.10.3810.10:FF:000001">
    <property type="entry name" value="Penicillin-binding protein 1A"/>
    <property type="match status" value="1"/>
</dbReference>
<name>A0A9X0W701_9GAMM</name>
<evidence type="ECO:0000256" key="5">
    <source>
        <dbReference type="ARBA" id="ARBA00007739"/>
    </source>
</evidence>
<dbReference type="SUPFAM" id="SSF56601">
    <property type="entry name" value="beta-lactamase/transpeptidase-like"/>
    <property type="match status" value="1"/>
</dbReference>
<dbReference type="AlphaFoldDB" id="A0A9X0W701"/>
<keyword evidence="10 23" id="KW-0328">Glycosyltransferase</keyword>
<evidence type="ECO:0000256" key="18">
    <source>
        <dbReference type="ARBA" id="ARBA00023316"/>
    </source>
</evidence>
<evidence type="ECO:0000256" key="1">
    <source>
        <dbReference type="ARBA" id="ARBA00002624"/>
    </source>
</evidence>
<dbReference type="GO" id="GO:0009274">
    <property type="term" value="C:peptidoglycan-based cell wall"/>
    <property type="evidence" value="ECO:0007669"/>
    <property type="project" value="UniProtKB-UniRule"/>
</dbReference>
<feature type="domain" description="Bifunctional transglycosylase second" evidence="29">
    <location>
        <begin position="72"/>
        <end position="156"/>
    </location>
</feature>
<comment type="similarity">
    <text evidence="5 23">In the N-terminal section; belongs to the glycosyltransferase 51 family.</text>
</comment>
<dbReference type="Pfam" id="PF00905">
    <property type="entry name" value="Transpeptidase"/>
    <property type="match status" value="1"/>
</dbReference>
<keyword evidence="11 23" id="KW-0808">Transferase</keyword>
<feature type="active site" description="Acyl-ester intermediate; for transpeptidase activity" evidence="24">
    <location>
        <position position="472"/>
    </location>
</feature>
<comment type="similarity">
    <text evidence="4 23">In the C-terminal section; belongs to the transpeptidase family.</text>
</comment>
<keyword evidence="26" id="KW-1133">Transmembrane helix</keyword>
<dbReference type="GO" id="GO:0071555">
    <property type="term" value="P:cell wall organization"/>
    <property type="evidence" value="ECO:0007669"/>
    <property type="project" value="UniProtKB-UniRule"/>
</dbReference>
<evidence type="ECO:0000256" key="15">
    <source>
        <dbReference type="ARBA" id="ARBA00023136"/>
    </source>
</evidence>
<comment type="caution">
    <text evidence="30">The sequence shown here is derived from an EMBL/GenBank/DDBJ whole genome shotgun (WGS) entry which is preliminary data.</text>
</comment>
<evidence type="ECO:0000256" key="20">
    <source>
        <dbReference type="ARBA" id="ARBA00034000"/>
    </source>
</evidence>
<evidence type="ECO:0000256" key="26">
    <source>
        <dbReference type="SAM" id="Phobius"/>
    </source>
</evidence>
<dbReference type="InterPro" id="IPR012338">
    <property type="entry name" value="Beta-lactam/transpept-like"/>
</dbReference>
<dbReference type="Gene3D" id="1.10.3810.10">
    <property type="entry name" value="Biosynthetic peptidoglycan transglycosylase-like"/>
    <property type="match status" value="1"/>
</dbReference>
<evidence type="ECO:0000256" key="8">
    <source>
        <dbReference type="ARBA" id="ARBA00022645"/>
    </source>
</evidence>
<evidence type="ECO:0000256" key="21">
    <source>
        <dbReference type="ARBA" id="ARBA00049902"/>
    </source>
</evidence>
<feature type="region of interest" description="Disordered" evidence="25">
    <location>
        <begin position="744"/>
        <end position="802"/>
    </location>
</feature>
<keyword evidence="17" id="KW-0511">Multifunctional enzyme</keyword>
<keyword evidence="7" id="KW-1003">Cell membrane</keyword>
<dbReference type="GO" id="GO:0046677">
    <property type="term" value="P:response to antibiotic"/>
    <property type="evidence" value="ECO:0007669"/>
    <property type="project" value="UniProtKB-UniRule"/>
</dbReference>
<evidence type="ECO:0000256" key="7">
    <source>
        <dbReference type="ARBA" id="ARBA00022475"/>
    </source>
</evidence>
<reference evidence="30 31" key="1">
    <citation type="journal article" date="2020" name="Microorganisms">
        <title>Osmotic Adaptation and Compatible Solute Biosynthesis of Phototrophic Bacteria as Revealed from Genome Analyses.</title>
        <authorList>
            <person name="Imhoff J.F."/>
            <person name="Rahn T."/>
            <person name="Kunzel S."/>
            <person name="Keller A."/>
            <person name="Neulinger S.C."/>
        </authorList>
    </citation>
    <scope>NUCLEOTIDE SEQUENCE [LARGE SCALE GENOMIC DNA]</scope>
    <source>
        <strain evidence="30 31">DSM 25653</strain>
    </source>
</reference>
<comment type="subcellular location">
    <subcellularLocation>
        <location evidence="2">Cell membrane</location>
    </subcellularLocation>
</comment>
<dbReference type="GO" id="GO:0008360">
    <property type="term" value="P:regulation of cell shape"/>
    <property type="evidence" value="ECO:0007669"/>
    <property type="project" value="UniProtKB-UniRule"/>
</dbReference>
<feature type="domain" description="Penicillin-binding protein transpeptidase" evidence="27">
    <location>
        <begin position="435"/>
        <end position="695"/>
    </location>
</feature>
<dbReference type="InterPro" id="IPR001264">
    <property type="entry name" value="Glyco_trans_51"/>
</dbReference>
<evidence type="ECO:0000256" key="17">
    <source>
        <dbReference type="ARBA" id="ARBA00023268"/>
    </source>
</evidence>
<dbReference type="InterPro" id="IPR001460">
    <property type="entry name" value="PCN-bd_Tpept"/>
</dbReference>
<evidence type="ECO:0000259" key="27">
    <source>
        <dbReference type="Pfam" id="PF00905"/>
    </source>
</evidence>
<dbReference type="GO" id="GO:0005886">
    <property type="term" value="C:plasma membrane"/>
    <property type="evidence" value="ECO:0007669"/>
    <property type="project" value="UniProtKB-SubCell"/>
</dbReference>
<evidence type="ECO:0000256" key="10">
    <source>
        <dbReference type="ARBA" id="ARBA00022676"/>
    </source>
</evidence>
<accession>A0A9X0W701</accession>
<dbReference type="PANTHER" id="PTHR32282">
    <property type="entry name" value="BINDING PROTEIN TRANSPEPTIDASE, PUTATIVE-RELATED"/>
    <property type="match status" value="1"/>
</dbReference>
<organism evidence="30 31">
    <name type="scientific">Lamprobacter modestohalophilus</name>
    <dbReference type="NCBI Taxonomy" id="1064514"/>
    <lineage>
        <taxon>Bacteria</taxon>
        <taxon>Pseudomonadati</taxon>
        <taxon>Pseudomonadota</taxon>
        <taxon>Gammaproteobacteria</taxon>
        <taxon>Chromatiales</taxon>
        <taxon>Chromatiaceae</taxon>
        <taxon>Lamprobacter</taxon>
    </lineage>
</organism>
<dbReference type="InterPro" id="IPR011813">
    <property type="entry name" value="PBP_1b"/>
</dbReference>
<dbReference type="GO" id="GO:0030288">
    <property type="term" value="C:outer membrane-bounded periplasmic space"/>
    <property type="evidence" value="ECO:0007669"/>
    <property type="project" value="TreeGrafter"/>
</dbReference>
<dbReference type="PIRSF" id="PIRSF002799">
    <property type="entry name" value="PBP_1b"/>
    <property type="match status" value="1"/>
</dbReference>
<dbReference type="Pfam" id="PF00912">
    <property type="entry name" value="Transgly"/>
    <property type="match status" value="1"/>
</dbReference>
<dbReference type="GO" id="GO:0009252">
    <property type="term" value="P:peptidoglycan biosynthetic process"/>
    <property type="evidence" value="ECO:0007669"/>
    <property type="project" value="UniProtKB-UniRule"/>
</dbReference>
<evidence type="ECO:0000259" key="29">
    <source>
        <dbReference type="Pfam" id="PF14814"/>
    </source>
</evidence>
<keyword evidence="15 26" id="KW-0472">Membrane</keyword>
<evidence type="ECO:0000259" key="28">
    <source>
        <dbReference type="Pfam" id="PF00912"/>
    </source>
</evidence>
<evidence type="ECO:0000256" key="22">
    <source>
        <dbReference type="NCBIfam" id="TIGR02071"/>
    </source>
</evidence>
<evidence type="ECO:0000256" key="25">
    <source>
        <dbReference type="SAM" id="MobiDB-lite"/>
    </source>
</evidence>
<comment type="pathway">
    <text evidence="3 23">Cell wall biogenesis; peptidoglycan biosynthesis.</text>
</comment>
<dbReference type="Proteomes" id="UP001138768">
    <property type="component" value="Unassembled WGS sequence"/>
</dbReference>
<dbReference type="Gene3D" id="3.40.710.10">
    <property type="entry name" value="DD-peptidase/beta-lactamase superfamily"/>
    <property type="match status" value="1"/>
</dbReference>
<dbReference type="GO" id="GO:0009002">
    <property type="term" value="F:serine-type D-Ala-D-Ala carboxypeptidase activity"/>
    <property type="evidence" value="ECO:0007669"/>
    <property type="project" value="UniProtKB-EC"/>
</dbReference>
<dbReference type="InterPro" id="IPR023346">
    <property type="entry name" value="Lysozyme-like_dom_sf"/>
</dbReference>
<feature type="compositionally biased region" description="Gly residues" evidence="25">
    <location>
        <begin position="744"/>
        <end position="753"/>
    </location>
</feature>
<proteinExistence type="inferred from homology"/>
<comment type="catalytic activity">
    <reaction evidence="21">
        <text>[GlcNAc-(1-&gt;4)-Mur2Ac(oyl-L-Ala-gamma-D-Glu-L-Lys-D-Ala-D-Ala)](n)-di-trans,octa-cis-undecaprenyl diphosphate + beta-D-GlcNAc-(1-&gt;4)-Mur2Ac(oyl-L-Ala-gamma-D-Glu-L-Lys-D-Ala-D-Ala)-di-trans,octa-cis-undecaprenyl diphosphate = [GlcNAc-(1-&gt;4)-Mur2Ac(oyl-L-Ala-gamma-D-Glu-L-Lys-D-Ala-D-Ala)](n+1)-di-trans,octa-cis-undecaprenyl diphosphate + di-trans,octa-cis-undecaprenyl diphosphate + H(+)</text>
        <dbReference type="Rhea" id="RHEA:23708"/>
        <dbReference type="Rhea" id="RHEA-COMP:9602"/>
        <dbReference type="Rhea" id="RHEA-COMP:9603"/>
        <dbReference type="ChEBI" id="CHEBI:15378"/>
        <dbReference type="ChEBI" id="CHEBI:58405"/>
        <dbReference type="ChEBI" id="CHEBI:60033"/>
        <dbReference type="ChEBI" id="CHEBI:78435"/>
        <dbReference type="EC" id="2.4.99.28"/>
    </reaction>
</comment>
<evidence type="ECO:0000256" key="9">
    <source>
        <dbReference type="ARBA" id="ARBA00022670"/>
    </source>
</evidence>
<dbReference type="Gene3D" id="3.30.2060.10">
    <property type="entry name" value="Penicillin-binding protein 1b domain"/>
    <property type="match status" value="1"/>
</dbReference>
<sequence length="802" mass="88000">MTAPSPKRRQPRRRRRGLGLWAFFFSSILLLALIGALGLGLYGVQLDKVVREKFEGQRWALPARVFARPLELYVGRPITQDALIGELERLKYRRNAGLERAGRFHVEGDRVLIRTRPFRFWDGAEPEQRVEVRIADGLVTDIRSGANGRDLALVRLDPALIASIYPTHNEDRVLLQRKQLPPLLIKTLLAVEDRSFYKHQGIDPRGIIRAAYENLMAGRTVQGASTLTQQLVKNFYLTQEQTLERKAKEAYMAVLLDQRYSKDEILTTYANEVYLGQDGSRAIHGFGLASRFYFDRDIDELTVPQIALLVGILKGPGEYNPRRNPEQATARRNLVIDVMAFHQIITADQAEAAKSSPLGIKDGGAKPSGVYPAFVQLVRRQLQRDYREADLRSEGLRIFTTLDPLIQSQTEAAIGERMPKLDKQRGYSLGTLETAAVVTSVAQGEVLAIVGGRDTEYAGFNRALDAVRSIGSSIKPVIYLTALAQPERFSLVSPIADKPISLRAGGELWTPKNYDHRVHGTVPLYKALAKSYNLATVNLGLQVGVGEVAKMLRKLGAVRPVSEVPAMLLGSASLPPIELAQVYQTIAAGGFRAPLRAIREVLDASGQPLNRYPLAVEPVVSSDAAYLTQWAMRQVVEQGTATWLKQRLPDGMTVAGKTGTTNDMRDSWFAGFSADRVLVVWVGRDDNKPMGLSGSSGALRVWGDIMAEIGSEPLSDAFPDTIEIASACGSSDIPFSRGHTGGSAACGGGGGGRSRSAPAASDNDEPKLAQGEPANQPDPTPPRRERQERPQNSPFMSDFYGN</sequence>
<evidence type="ECO:0000313" key="31">
    <source>
        <dbReference type="Proteomes" id="UP001138768"/>
    </source>
</evidence>
<evidence type="ECO:0000256" key="3">
    <source>
        <dbReference type="ARBA" id="ARBA00004752"/>
    </source>
</evidence>
<keyword evidence="31" id="KW-1185">Reference proteome</keyword>
<evidence type="ECO:0000256" key="14">
    <source>
        <dbReference type="ARBA" id="ARBA00022984"/>
    </source>
</evidence>
<dbReference type="GO" id="GO:0008955">
    <property type="term" value="F:peptidoglycan glycosyltransferase activity"/>
    <property type="evidence" value="ECO:0007669"/>
    <property type="project" value="UniProtKB-UniRule"/>
</dbReference>
<keyword evidence="14 23" id="KW-0573">Peptidoglycan synthesis</keyword>
<keyword evidence="18 23" id="KW-0961">Cell wall biogenesis/degradation</keyword>
<dbReference type="InterPro" id="IPR028166">
    <property type="entry name" value="UB2H"/>
</dbReference>
<evidence type="ECO:0000256" key="6">
    <source>
        <dbReference type="ARBA" id="ARBA00018637"/>
    </source>
</evidence>
<keyword evidence="16" id="KW-0046">Antibiotic resistance</keyword>
<keyword evidence="13 23" id="KW-0133">Cell shape</keyword>
<keyword evidence="26" id="KW-0812">Transmembrane</keyword>
<evidence type="ECO:0000256" key="4">
    <source>
        <dbReference type="ARBA" id="ARBA00007090"/>
    </source>
</evidence>
<evidence type="ECO:0000256" key="13">
    <source>
        <dbReference type="ARBA" id="ARBA00022960"/>
    </source>
</evidence>
<dbReference type="InterPro" id="IPR050396">
    <property type="entry name" value="Glycosyltr_51/Transpeptidase"/>
</dbReference>
<keyword evidence="9" id="KW-0645">Protease</keyword>
<keyword evidence="12" id="KW-0378">Hydrolase</keyword>
<dbReference type="Pfam" id="PF14814">
    <property type="entry name" value="UB2H"/>
    <property type="match status" value="1"/>
</dbReference>
<evidence type="ECO:0000256" key="24">
    <source>
        <dbReference type="PIRSR" id="PIRSR002799-1"/>
    </source>
</evidence>
<feature type="transmembrane region" description="Helical" evidence="26">
    <location>
        <begin position="20"/>
        <end position="44"/>
    </location>
</feature>
<evidence type="ECO:0000256" key="2">
    <source>
        <dbReference type="ARBA" id="ARBA00004236"/>
    </source>
</evidence>
<protein>
    <recommendedName>
        <fullName evidence="6 22">Penicillin-binding protein 1B</fullName>
        <shortName evidence="23">PBP-1b</shortName>
        <shortName evidence="23">PBP1b</shortName>
    </recommendedName>
    <alternativeName>
        <fullName evidence="19 23">Murein polymerase</fullName>
    </alternativeName>
</protein>
<dbReference type="GO" id="GO:0008658">
    <property type="term" value="F:penicillin binding"/>
    <property type="evidence" value="ECO:0007669"/>
    <property type="project" value="UniProtKB-UniRule"/>
</dbReference>
<dbReference type="InterPro" id="IPR036950">
    <property type="entry name" value="PBP_transglycosylase"/>
</dbReference>
<keyword evidence="8" id="KW-0121">Carboxypeptidase</keyword>
<comment type="catalytic activity">
    <reaction evidence="20">
        <text>Preferential cleavage: (Ac)2-L-Lys-D-Ala-|-D-Ala. Also transpeptidation of peptidyl-alanyl moieties that are N-acyl substituents of D-alanine.</text>
        <dbReference type="EC" id="3.4.16.4"/>
    </reaction>
</comment>